<organism evidence="1 2">
    <name type="scientific">Helicobacter bizzozeronii (strain CIII-1)</name>
    <dbReference type="NCBI Taxonomy" id="1002804"/>
    <lineage>
        <taxon>Bacteria</taxon>
        <taxon>Pseudomonadati</taxon>
        <taxon>Campylobacterota</taxon>
        <taxon>Epsilonproteobacteria</taxon>
        <taxon>Campylobacterales</taxon>
        <taxon>Helicobacteraceae</taxon>
        <taxon>Helicobacter</taxon>
    </lineage>
</organism>
<sequence>MGSEIAGILKTLVDLDLKSVATPLEFRASAKCPQGGTLRAQFFF</sequence>
<evidence type="ECO:0000313" key="1">
    <source>
        <dbReference type="EMBL" id="CCB80822.1"/>
    </source>
</evidence>
<dbReference type="STRING" id="1002804.HBZC1_18360"/>
<evidence type="ECO:0000313" key="2">
    <source>
        <dbReference type="Proteomes" id="UP000008387"/>
    </source>
</evidence>
<reference evidence="1 2" key="1">
    <citation type="journal article" date="2011" name="J. Bacteriol.">
        <title>Genome sequence of Helicobacter bizzozeronii strain CIII-1, an isolate from human gastric mucosa.</title>
        <authorList>
            <person name="Schott T."/>
            <person name="Rossi M."/>
            <person name="Hanninen M.L."/>
        </authorList>
    </citation>
    <scope>NUCLEOTIDE SEQUENCE [LARGE SCALE GENOMIC DNA]</scope>
    <source>
        <strain evidence="1 2">CIII-1</strain>
    </source>
</reference>
<gene>
    <name evidence="1" type="ordered locus">HBZC1_18360</name>
</gene>
<dbReference type="HOGENOM" id="CLU_3217027_0_0_7"/>
<dbReference type="AlphaFoldDB" id="F8KPT0"/>
<proteinExistence type="predicted"/>
<protein>
    <submittedName>
        <fullName evidence="1">Uncharacterized protein</fullName>
    </submittedName>
</protein>
<dbReference type="EMBL" id="FR871757">
    <property type="protein sequence ID" value="CCB80822.1"/>
    <property type="molecule type" value="Genomic_DNA"/>
</dbReference>
<name>F8KPT0_HELBC</name>
<keyword evidence="2" id="KW-1185">Reference proteome</keyword>
<dbReference type="Proteomes" id="UP000008387">
    <property type="component" value="Chromosome"/>
</dbReference>
<dbReference type="KEGG" id="hbi:HBZC1_18360"/>
<accession>F8KPT0</accession>